<name>A0A4P9Y4R7_9FUNG</name>
<evidence type="ECO:0000256" key="2">
    <source>
        <dbReference type="ARBA" id="ARBA00006727"/>
    </source>
</evidence>
<dbReference type="GO" id="GO:0022857">
    <property type="term" value="F:transmembrane transporter activity"/>
    <property type="evidence" value="ECO:0007669"/>
    <property type="project" value="InterPro"/>
</dbReference>
<evidence type="ECO:0000256" key="1">
    <source>
        <dbReference type="ARBA" id="ARBA00004141"/>
    </source>
</evidence>
<evidence type="ECO:0000313" key="6">
    <source>
        <dbReference type="Proteomes" id="UP000267251"/>
    </source>
</evidence>
<dbReference type="PANTHER" id="PTHR11360">
    <property type="entry name" value="MONOCARBOXYLATE TRANSPORTER"/>
    <property type="match status" value="1"/>
</dbReference>
<accession>A0A4P9Y4R7</accession>
<dbReference type="InterPro" id="IPR050327">
    <property type="entry name" value="Proton-linked_MCT"/>
</dbReference>
<dbReference type="PANTHER" id="PTHR11360:SF284">
    <property type="entry name" value="EG:103B4.3 PROTEIN-RELATED"/>
    <property type="match status" value="1"/>
</dbReference>
<gene>
    <name evidence="5" type="ORF">BJ684DRAFT_9429</name>
</gene>
<dbReference type="InterPro" id="IPR011701">
    <property type="entry name" value="MFS"/>
</dbReference>
<dbReference type="Pfam" id="PF07690">
    <property type="entry name" value="MFS_1"/>
    <property type="match status" value="1"/>
</dbReference>
<feature type="transmembrane region" description="Helical" evidence="3">
    <location>
        <begin position="239"/>
        <end position="264"/>
    </location>
</feature>
<keyword evidence="6" id="KW-1185">Reference proteome</keyword>
<protein>
    <submittedName>
        <fullName evidence="5">Major facilitator superfamily domain-containing protein</fullName>
    </submittedName>
</protein>
<keyword evidence="3" id="KW-0812">Transmembrane</keyword>
<dbReference type="OrthoDB" id="6499973at2759"/>
<comment type="similarity">
    <text evidence="2">Belongs to the major facilitator superfamily. Monocarboxylate porter (TC 2.A.1.13) family.</text>
</comment>
<organism evidence="5 6">
    <name type="scientific">Piptocephalis cylindrospora</name>
    <dbReference type="NCBI Taxonomy" id="1907219"/>
    <lineage>
        <taxon>Eukaryota</taxon>
        <taxon>Fungi</taxon>
        <taxon>Fungi incertae sedis</taxon>
        <taxon>Zoopagomycota</taxon>
        <taxon>Zoopagomycotina</taxon>
        <taxon>Zoopagomycetes</taxon>
        <taxon>Zoopagales</taxon>
        <taxon>Piptocephalidaceae</taxon>
        <taxon>Piptocephalis</taxon>
    </lineage>
</organism>
<evidence type="ECO:0000259" key="4">
    <source>
        <dbReference type="PROSITE" id="PS50850"/>
    </source>
</evidence>
<feature type="transmembrane region" description="Helical" evidence="3">
    <location>
        <begin position="305"/>
        <end position="324"/>
    </location>
</feature>
<dbReference type="Proteomes" id="UP000267251">
    <property type="component" value="Unassembled WGS sequence"/>
</dbReference>
<proteinExistence type="inferred from homology"/>
<feature type="transmembrane region" description="Helical" evidence="3">
    <location>
        <begin position="129"/>
        <end position="151"/>
    </location>
</feature>
<reference evidence="6" key="1">
    <citation type="journal article" date="2018" name="Nat. Microbiol.">
        <title>Leveraging single-cell genomics to expand the fungal tree of life.</title>
        <authorList>
            <person name="Ahrendt S.R."/>
            <person name="Quandt C.A."/>
            <person name="Ciobanu D."/>
            <person name="Clum A."/>
            <person name="Salamov A."/>
            <person name="Andreopoulos B."/>
            <person name="Cheng J.F."/>
            <person name="Woyke T."/>
            <person name="Pelin A."/>
            <person name="Henrissat B."/>
            <person name="Reynolds N.K."/>
            <person name="Benny G.L."/>
            <person name="Smith M.E."/>
            <person name="James T.Y."/>
            <person name="Grigoriev I.V."/>
        </authorList>
    </citation>
    <scope>NUCLEOTIDE SEQUENCE [LARGE SCALE GENOMIC DNA]</scope>
</reference>
<dbReference type="PROSITE" id="PS50850">
    <property type="entry name" value="MFS"/>
    <property type="match status" value="1"/>
</dbReference>
<evidence type="ECO:0000313" key="5">
    <source>
        <dbReference type="EMBL" id="RKP13883.1"/>
    </source>
</evidence>
<comment type="subcellular location">
    <subcellularLocation>
        <location evidence="1">Membrane</location>
        <topology evidence="1">Multi-pass membrane protein</topology>
    </subcellularLocation>
</comment>
<feature type="transmembrane region" description="Helical" evidence="3">
    <location>
        <begin position="330"/>
        <end position="352"/>
    </location>
</feature>
<dbReference type="InterPro" id="IPR036259">
    <property type="entry name" value="MFS_trans_sf"/>
</dbReference>
<dbReference type="AlphaFoldDB" id="A0A4P9Y4R7"/>
<dbReference type="Gene3D" id="1.20.1250.20">
    <property type="entry name" value="MFS general substrate transporter like domains"/>
    <property type="match status" value="2"/>
</dbReference>
<feature type="transmembrane region" description="Helical" evidence="3">
    <location>
        <begin position="33"/>
        <end position="53"/>
    </location>
</feature>
<evidence type="ECO:0000256" key="3">
    <source>
        <dbReference type="SAM" id="Phobius"/>
    </source>
</evidence>
<sequence>MAFPSPLTTIDTVTFEKDGTVSEVEPPPYPEGGFGWVVVVACFFIHFAFYGFIQAWGVYQSAYANTVFPGQISPTVLSLVGTLQPGLRNLLAVVTGVMATIFGFRLMILIGTILSCLGLLLASFVTNPFLLIPTQGILVGIGGALIFTPILSAPSHWFLKRRGLVAGAAISGSGIGGLMWAPLTEKLISGLGIPWSLRIQAIILFVVGIITSFLVQPRLPMVRDSLFSRDTLKGTRKPAFVFLSIVIFMFFLADFIPLFLISAFAIENGATPADGAVAVALINATQAIARLVFGSMADWIGCANALIISMFMSSLVCFVIWIPATTYPVLLVFACTFGLFSGGAMTVAVAIIPEIYGE</sequence>
<feature type="domain" description="Major facilitator superfamily (MFS) profile" evidence="4">
    <location>
        <begin position="239"/>
        <end position="358"/>
    </location>
</feature>
<feature type="transmembrane region" description="Helical" evidence="3">
    <location>
        <begin position="195"/>
        <end position="215"/>
    </location>
</feature>
<dbReference type="SUPFAM" id="SSF103473">
    <property type="entry name" value="MFS general substrate transporter"/>
    <property type="match status" value="1"/>
</dbReference>
<keyword evidence="3" id="KW-1133">Transmembrane helix</keyword>
<dbReference type="InterPro" id="IPR020846">
    <property type="entry name" value="MFS_dom"/>
</dbReference>
<keyword evidence="3" id="KW-0472">Membrane</keyword>
<feature type="transmembrane region" description="Helical" evidence="3">
    <location>
        <begin position="90"/>
        <end position="123"/>
    </location>
</feature>
<dbReference type="EMBL" id="KZ987925">
    <property type="protein sequence ID" value="RKP13883.1"/>
    <property type="molecule type" value="Genomic_DNA"/>
</dbReference>
<feature type="transmembrane region" description="Helical" evidence="3">
    <location>
        <begin position="163"/>
        <end position="183"/>
    </location>
</feature>
<dbReference type="GO" id="GO:0016020">
    <property type="term" value="C:membrane"/>
    <property type="evidence" value="ECO:0007669"/>
    <property type="project" value="UniProtKB-SubCell"/>
</dbReference>